<comment type="similarity">
    <text evidence="2 10">Belongs to the SecY/SEC61-alpha family.</text>
</comment>
<sequence>MLSLERASPLTALGSAPSLLTVHSPAIKRIPSILHPYRSRLPSAVSETRLFKSTGRNSLILVRTRSGRCAESLDATFNPLGLNLERTSSLESAWENFLQLFTQTFEYTSNKRKEISPNRGVAAAIEDSSIDFGDFFKGPLPLKFLKLLGYLALSRLGIYIPIGGINREAFVGNLDQNSLLSTLDSFSGGGIDLQKREGEAGRKKILQYTRYASVGFAVVQAIGQVLYLRPYVNDFSTEWVLSSVTMLTLGSVFTTYIGEKISDLKLGNGTSLLIFTGIISYLPASFGRTVSQAFQHGNYIGLTTIVISFFVLVLGIVYVQEAERKIPLNYASRYSSRSGDLQKAAYLPFKVNSSGVMPIIFSTSSLALPGTLARFTGLGALKSAALALNPGGALYLPTNIILLAFFNYYYTFLQLDPDDVSEQLKRQGASIPLVRPGKSTAAFLKTVLSRISILGSGFLAILATGPAVVEQVTDLTAFRGFAGTSVLILVGCATDTARKVKADIISQKYKNIEFYYLD</sequence>
<evidence type="ECO:0000313" key="13">
    <source>
        <dbReference type="Proteomes" id="UP001412067"/>
    </source>
</evidence>
<organism evidence="12 13">
    <name type="scientific">Platanthera guangdongensis</name>
    <dbReference type="NCBI Taxonomy" id="2320717"/>
    <lineage>
        <taxon>Eukaryota</taxon>
        <taxon>Viridiplantae</taxon>
        <taxon>Streptophyta</taxon>
        <taxon>Embryophyta</taxon>
        <taxon>Tracheophyta</taxon>
        <taxon>Spermatophyta</taxon>
        <taxon>Magnoliopsida</taxon>
        <taxon>Liliopsida</taxon>
        <taxon>Asparagales</taxon>
        <taxon>Orchidaceae</taxon>
        <taxon>Orchidoideae</taxon>
        <taxon>Orchideae</taxon>
        <taxon>Orchidinae</taxon>
        <taxon>Platanthera</taxon>
    </lineage>
</organism>
<keyword evidence="3" id="KW-0813">Transport</keyword>
<keyword evidence="5" id="KW-0653">Protein transport</keyword>
<feature type="transmembrane region" description="Helical" evidence="11">
    <location>
        <begin position="208"/>
        <end position="227"/>
    </location>
</feature>
<comment type="subcellular location">
    <subcellularLocation>
        <location evidence="1">Plastid</location>
        <location evidence="1">Chloroplast thylakoid membrane</location>
        <topology evidence="1">Multi-pass membrane protein</topology>
    </subcellularLocation>
</comment>
<evidence type="ECO:0000256" key="1">
    <source>
        <dbReference type="ARBA" id="ARBA00004454"/>
    </source>
</evidence>
<evidence type="ECO:0000256" key="10">
    <source>
        <dbReference type="RuleBase" id="RU004349"/>
    </source>
</evidence>
<dbReference type="HAMAP" id="MF_01465">
    <property type="entry name" value="SecY"/>
    <property type="match status" value="1"/>
</dbReference>
<evidence type="ECO:0000256" key="8">
    <source>
        <dbReference type="ARBA" id="ARBA00023136"/>
    </source>
</evidence>
<evidence type="ECO:0000256" key="6">
    <source>
        <dbReference type="ARBA" id="ARBA00022989"/>
    </source>
</evidence>
<feature type="transmembrane region" description="Helical" evidence="11">
    <location>
        <begin position="270"/>
        <end position="287"/>
    </location>
</feature>
<evidence type="ECO:0000256" key="4">
    <source>
        <dbReference type="ARBA" id="ARBA00022692"/>
    </source>
</evidence>
<feature type="transmembrane region" description="Helical" evidence="11">
    <location>
        <begin position="392"/>
        <end position="410"/>
    </location>
</feature>
<dbReference type="PROSITE" id="PS00756">
    <property type="entry name" value="SECY_2"/>
    <property type="match status" value="1"/>
</dbReference>
<evidence type="ECO:0000256" key="3">
    <source>
        <dbReference type="ARBA" id="ARBA00022448"/>
    </source>
</evidence>
<comment type="caution">
    <text evidence="12">The sequence shown here is derived from an EMBL/GenBank/DDBJ whole genome shotgun (WGS) entry which is preliminary data.</text>
</comment>
<accession>A0ABR2MKG7</accession>
<dbReference type="Gene3D" id="1.10.3370.10">
    <property type="entry name" value="SecY subunit domain"/>
    <property type="match status" value="1"/>
</dbReference>
<keyword evidence="7" id="KW-0811">Translocation</keyword>
<keyword evidence="13" id="KW-1185">Reference proteome</keyword>
<dbReference type="SUPFAM" id="SSF103491">
    <property type="entry name" value="Preprotein translocase SecY subunit"/>
    <property type="match status" value="1"/>
</dbReference>
<feature type="transmembrane region" description="Helical" evidence="11">
    <location>
        <begin position="239"/>
        <end position="258"/>
    </location>
</feature>
<keyword evidence="8 11" id="KW-0472">Membrane</keyword>
<evidence type="ECO:0000256" key="11">
    <source>
        <dbReference type="SAM" id="Phobius"/>
    </source>
</evidence>
<feature type="transmembrane region" description="Helical" evidence="11">
    <location>
        <begin position="299"/>
        <end position="319"/>
    </location>
</feature>
<dbReference type="EMBL" id="JBBWWR010000006">
    <property type="protein sequence ID" value="KAK8964615.1"/>
    <property type="molecule type" value="Genomic_DNA"/>
</dbReference>
<protein>
    <recommendedName>
        <fullName evidence="9">CpSecY</fullName>
    </recommendedName>
</protein>
<evidence type="ECO:0000256" key="2">
    <source>
        <dbReference type="ARBA" id="ARBA00005751"/>
    </source>
</evidence>
<dbReference type="InterPro" id="IPR026593">
    <property type="entry name" value="SecY"/>
</dbReference>
<dbReference type="InterPro" id="IPR023201">
    <property type="entry name" value="SecY_dom_sf"/>
</dbReference>
<evidence type="ECO:0000256" key="7">
    <source>
        <dbReference type="ARBA" id="ARBA00023010"/>
    </source>
</evidence>
<dbReference type="PRINTS" id="PR00303">
    <property type="entry name" value="SECYTRNLCASE"/>
</dbReference>
<name>A0ABR2MKG7_9ASPA</name>
<gene>
    <name evidence="12" type="ORF">KSP40_PGU000732</name>
</gene>
<reference evidence="12 13" key="1">
    <citation type="journal article" date="2022" name="Nat. Plants">
        <title>Genomes of leafy and leafless Platanthera orchids illuminate the evolution of mycoheterotrophy.</title>
        <authorList>
            <person name="Li M.H."/>
            <person name="Liu K.W."/>
            <person name="Li Z."/>
            <person name="Lu H.C."/>
            <person name="Ye Q.L."/>
            <person name="Zhang D."/>
            <person name="Wang J.Y."/>
            <person name="Li Y.F."/>
            <person name="Zhong Z.M."/>
            <person name="Liu X."/>
            <person name="Yu X."/>
            <person name="Liu D.K."/>
            <person name="Tu X.D."/>
            <person name="Liu B."/>
            <person name="Hao Y."/>
            <person name="Liao X.Y."/>
            <person name="Jiang Y.T."/>
            <person name="Sun W.H."/>
            <person name="Chen J."/>
            <person name="Chen Y.Q."/>
            <person name="Ai Y."/>
            <person name="Zhai J.W."/>
            <person name="Wu S.S."/>
            <person name="Zhou Z."/>
            <person name="Hsiao Y.Y."/>
            <person name="Wu W.L."/>
            <person name="Chen Y.Y."/>
            <person name="Lin Y.F."/>
            <person name="Hsu J.L."/>
            <person name="Li C.Y."/>
            <person name="Wang Z.W."/>
            <person name="Zhao X."/>
            <person name="Zhong W.Y."/>
            <person name="Ma X.K."/>
            <person name="Ma L."/>
            <person name="Huang J."/>
            <person name="Chen G.Z."/>
            <person name="Huang M.Z."/>
            <person name="Huang L."/>
            <person name="Peng D.H."/>
            <person name="Luo Y.B."/>
            <person name="Zou S.Q."/>
            <person name="Chen S.P."/>
            <person name="Lan S."/>
            <person name="Tsai W.C."/>
            <person name="Van de Peer Y."/>
            <person name="Liu Z.J."/>
        </authorList>
    </citation>
    <scope>NUCLEOTIDE SEQUENCE [LARGE SCALE GENOMIC DNA]</scope>
    <source>
        <strain evidence="12">Lor288</strain>
    </source>
</reference>
<dbReference type="InterPro" id="IPR002208">
    <property type="entry name" value="SecY/SEC61-alpha"/>
</dbReference>
<proteinExistence type="inferred from homology"/>
<feature type="transmembrane region" description="Helical" evidence="11">
    <location>
        <begin position="447"/>
        <end position="469"/>
    </location>
</feature>
<evidence type="ECO:0000313" key="12">
    <source>
        <dbReference type="EMBL" id="KAK8964615.1"/>
    </source>
</evidence>
<evidence type="ECO:0000256" key="5">
    <source>
        <dbReference type="ARBA" id="ARBA00022927"/>
    </source>
</evidence>
<dbReference type="Proteomes" id="UP001412067">
    <property type="component" value="Unassembled WGS sequence"/>
</dbReference>
<dbReference type="Pfam" id="PF00344">
    <property type="entry name" value="SecY"/>
    <property type="match status" value="1"/>
</dbReference>
<keyword evidence="6 11" id="KW-1133">Transmembrane helix</keyword>
<dbReference type="PANTHER" id="PTHR10906">
    <property type="entry name" value="SECY/SEC61-ALPHA FAMILY MEMBER"/>
    <property type="match status" value="1"/>
</dbReference>
<dbReference type="InterPro" id="IPR030659">
    <property type="entry name" value="SecY_CS"/>
</dbReference>
<evidence type="ECO:0000256" key="9">
    <source>
        <dbReference type="ARBA" id="ARBA00031059"/>
    </source>
</evidence>
<keyword evidence="4 11" id="KW-0812">Transmembrane</keyword>